<dbReference type="OrthoDB" id="10549981at2759"/>
<feature type="compositionally biased region" description="Low complexity" evidence="1">
    <location>
        <begin position="32"/>
        <end position="59"/>
    </location>
</feature>
<accession>A0A0D2CAQ2</accession>
<dbReference type="GeneID" id="25324002"/>
<evidence type="ECO:0000256" key="1">
    <source>
        <dbReference type="SAM" id="MobiDB-lite"/>
    </source>
</evidence>
<feature type="compositionally biased region" description="Polar residues" evidence="1">
    <location>
        <begin position="207"/>
        <end position="219"/>
    </location>
</feature>
<dbReference type="AlphaFoldDB" id="A0A0D2CAQ2"/>
<evidence type="ECO:0000256" key="2">
    <source>
        <dbReference type="SAM" id="Phobius"/>
    </source>
</evidence>
<keyword evidence="2" id="KW-1133">Transmembrane helix</keyword>
<dbReference type="HOGENOM" id="CLU_959885_0_0_1"/>
<dbReference type="Proteomes" id="UP000054342">
    <property type="component" value="Unassembled WGS sequence"/>
</dbReference>
<sequence>MASLIDSALAVTSVVGSILSSVESAVSVTVGDTDTDTDATTATATPTPTPASASLADSTFRTSAETGAASITGASSTQTESGAPPSSTPSEPAAYYIQKYGLSAGAKAGIAIGAVILFIMIFVAVLLVRRRRQQKRSYRLGSGVPGPPFRHLGDEAPPPVLERVHVPPVTEIYSPDTERLYPPPYSERSQQELSATRQAEHQDLSYPRQNSELHGTSLSRNERGYSSEQEVGVTRNCQHSAELQVGKLAFGRRQYQALNSCVYFTVINAETPSTDQNGRAGFGGSTTGRG</sequence>
<organism evidence="3 4">
    <name type="scientific">Exophiala xenobiotica</name>
    <dbReference type="NCBI Taxonomy" id="348802"/>
    <lineage>
        <taxon>Eukaryota</taxon>
        <taxon>Fungi</taxon>
        <taxon>Dikarya</taxon>
        <taxon>Ascomycota</taxon>
        <taxon>Pezizomycotina</taxon>
        <taxon>Eurotiomycetes</taxon>
        <taxon>Chaetothyriomycetidae</taxon>
        <taxon>Chaetothyriales</taxon>
        <taxon>Herpotrichiellaceae</taxon>
        <taxon>Exophiala</taxon>
    </lineage>
</organism>
<gene>
    <name evidence="3" type="ORF">PV05_02094</name>
</gene>
<feature type="transmembrane region" description="Helical" evidence="2">
    <location>
        <begin position="108"/>
        <end position="128"/>
    </location>
</feature>
<evidence type="ECO:0000313" key="4">
    <source>
        <dbReference type="Proteomes" id="UP000054342"/>
    </source>
</evidence>
<feature type="compositionally biased region" description="Low complexity" evidence="1">
    <location>
        <begin position="79"/>
        <end position="90"/>
    </location>
</feature>
<name>A0A0D2CAQ2_9EURO</name>
<feature type="compositionally biased region" description="Polar residues" evidence="1">
    <location>
        <begin position="187"/>
        <end position="197"/>
    </location>
</feature>
<evidence type="ECO:0008006" key="5">
    <source>
        <dbReference type="Google" id="ProtNLM"/>
    </source>
</evidence>
<feature type="region of interest" description="Disordered" evidence="1">
    <location>
        <begin position="172"/>
        <end position="233"/>
    </location>
</feature>
<dbReference type="RefSeq" id="XP_013322625.1">
    <property type="nucleotide sequence ID" value="XM_013467171.1"/>
</dbReference>
<dbReference type="EMBL" id="KN847317">
    <property type="protein sequence ID" value="KIW62041.1"/>
    <property type="molecule type" value="Genomic_DNA"/>
</dbReference>
<evidence type="ECO:0000313" key="3">
    <source>
        <dbReference type="EMBL" id="KIW62041.1"/>
    </source>
</evidence>
<keyword evidence="4" id="KW-1185">Reference proteome</keyword>
<feature type="region of interest" description="Disordered" evidence="1">
    <location>
        <begin position="32"/>
        <end position="90"/>
    </location>
</feature>
<keyword evidence="2" id="KW-0812">Transmembrane</keyword>
<dbReference type="CDD" id="cd21699">
    <property type="entry name" value="JMTM_APP_like"/>
    <property type="match status" value="1"/>
</dbReference>
<proteinExistence type="predicted"/>
<protein>
    <recommendedName>
        <fullName evidence="5">Mid2 domain-containing protein</fullName>
    </recommendedName>
</protein>
<keyword evidence="2" id="KW-0472">Membrane</keyword>
<reference evidence="3 4" key="1">
    <citation type="submission" date="2015-01" db="EMBL/GenBank/DDBJ databases">
        <title>The Genome Sequence of Exophiala xenobiotica CBS118157.</title>
        <authorList>
            <consortium name="The Broad Institute Genomics Platform"/>
            <person name="Cuomo C."/>
            <person name="de Hoog S."/>
            <person name="Gorbushina A."/>
            <person name="Stielow B."/>
            <person name="Teixiera M."/>
            <person name="Abouelleil A."/>
            <person name="Chapman S.B."/>
            <person name="Priest M."/>
            <person name="Young S.K."/>
            <person name="Wortman J."/>
            <person name="Nusbaum C."/>
            <person name="Birren B."/>
        </authorList>
    </citation>
    <scope>NUCLEOTIDE SEQUENCE [LARGE SCALE GENOMIC DNA]</scope>
    <source>
        <strain evidence="3 4">CBS 118157</strain>
    </source>
</reference>